<gene>
    <name evidence="4" type="ORF">TWF730_002748</name>
</gene>
<organism evidence="4 5">
    <name type="scientific">Orbilia blumenaviensis</name>
    <dbReference type="NCBI Taxonomy" id="1796055"/>
    <lineage>
        <taxon>Eukaryota</taxon>
        <taxon>Fungi</taxon>
        <taxon>Dikarya</taxon>
        <taxon>Ascomycota</taxon>
        <taxon>Pezizomycotina</taxon>
        <taxon>Orbiliomycetes</taxon>
        <taxon>Orbiliales</taxon>
        <taxon>Orbiliaceae</taxon>
        <taxon>Orbilia</taxon>
    </lineage>
</organism>
<dbReference type="Pfam" id="PF00106">
    <property type="entry name" value="adh_short"/>
    <property type="match status" value="1"/>
</dbReference>
<dbReference type="Gene3D" id="3.40.50.720">
    <property type="entry name" value="NAD(P)-binding Rossmann-like Domain"/>
    <property type="match status" value="1"/>
</dbReference>
<dbReference type="EMBL" id="JAVHNS010000013">
    <property type="protein sequence ID" value="KAK6337345.1"/>
    <property type="molecule type" value="Genomic_DNA"/>
</dbReference>
<dbReference type="SUPFAM" id="SSF51735">
    <property type="entry name" value="NAD(P)-binding Rossmann-fold domains"/>
    <property type="match status" value="1"/>
</dbReference>
<accession>A0AAV9UBI7</accession>
<protein>
    <submittedName>
        <fullName evidence="4">Uncharacterized protein</fullName>
    </submittedName>
</protein>
<dbReference type="Proteomes" id="UP001373714">
    <property type="component" value="Unassembled WGS sequence"/>
</dbReference>
<keyword evidence="5" id="KW-1185">Reference proteome</keyword>
<proteinExistence type="inferred from homology"/>
<name>A0AAV9UBI7_9PEZI</name>
<evidence type="ECO:0000313" key="5">
    <source>
        <dbReference type="Proteomes" id="UP001373714"/>
    </source>
</evidence>
<evidence type="ECO:0000256" key="2">
    <source>
        <dbReference type="ARBA" id="ARBA00022857"/>
    </source>
</evidence>
<sequence length="351" mass="39992">MSSRKVRVISPDKHDLTGLNVLITGGNRGIGWEMARLYLTLGADTIYLAVRDLKKGKEARYALLADQVVRHRNPMADVILYEVDLSNLDSVVSFCNKFCSEVKVLHIAVLNAAIDLPYYRFTSDGMEESFQVNFFSNAILANYLVPLLMLNRPERRKFTGRQGRKLAKGSHFETMPSHLTWVVSTMNRNSGITQDGLIDPRDSIFAWFRNKNNMSSNRFEETKFLATAYILELGRFVDRNYLIVNTASPGHVRSGRHNNFPFLLRRLWSVFDFLFARRTAEGATAIIWATLSGSNKNATYWSNGMPSRPARLLHETEGKIFRTHLWDETKIQIRRLDKEIPVIRSLSGGAG</sequence>
<dbReference type="PANTHER" id="PTHR24320:SF252">
    <property type="entry name" value="DEHYDROGENASE_REDUCTASE FAMILY PROTEIN, PUTATIVE (AFU_ORTHOLOGUE AFUA_3G08550)-RELATED"/>
    <property type="match status" value="1"/>
</dbReference>
<evidence type="ECO:0000313" key="4">
    <source>
        <dbReference type="EMBL" id="KAK6337345.1"/>
    </source>
</evidence>
<dbReference type="PANTHER" id="PTHR24320">
    <property type="entry name" value="RETINOL DEHYDROGENASE"/>
    <property type="match status" value="1"/>
</dbReference>
<comment type="similarity">
    <text evidence="1">Belongs to the short-chain dehydrogenases/reductases (SDR) family.</text>
</comment>
<evidence type="ECO:0000256" key="3">
    <source>
        <dbReference type="ARBA" id="ARBA00023002"/>
    </source>
</evidence>
<comment type="caution">
    <text evidence="4">The sequence shown here is derived from an EMBL/GenBank/DDBJ whole genome shotgun (WGS) entry which is preliminary data.</text>
</comment>
<dbReference type="InterPro" id="IPR002347">
    <property type="entry name" value="SDR_fam"/>
</dbReference>
<dbReference type="AlphaFoldDB" id="A0AAV9UBI7"/>
<keyword evidence="2" id="KW-0521">NADP</keyword>
<reference evidence="4 5" key="1">
    <citation type="submission" date="2019-10" db="EMBL/GenBank/DDBJ databases">
        <authorList>
            <person name="Palmer J.M."/>
        </authorList>
    </citation>
    <scope>NUCLEOTIDE SEQUENCE [LARGE SCALE GENOMIC DNA]</scope>
    <source>
        <strain evidence="4 5">TWF730</strain>
    </source>
</reference>
<dbReference type="GO" id="GO:0016491">
    <property type="term" value="F:oxidoreductase activity"/>
    <property type="evidence" value="ECO:0007669"/>
    <property type="project" value="UniProtKB-KW"/>
</dbReference>
<dbReference type="InterPro" id="IPR036291">
    <property type="entry name" value="NAD(P)-bd_dom_sf"/>
</dbReference>
<evidence type="ECO:0000256" key="1">
    <source>
        <dbReference type="ARBA" id="ARBA00006484"/>
    </source>
</evidence>
<keyword evidence="3" id="KW-0560">Oxidoreductase</keyword>